<evidence type="ECO:0000313" key="2">
    <source>
        <dbReference type="EMBL" id="SEK28907.1"/>
    </source>
</evidence>
<evidence type="ECO:0000313" key="3">
    <source>
        <dbReference type="Proteomes" id="UP000199256"/>
    </source>
</evidence>
<organism evidence="2 3">
    <name type="scientific">Ectothiorhodospira marina</name>
    <dbReference type="NCBI Taxonomy" id="1396821"/>
    <lineage>
        <taxon>Bacteria</taxon>
        <taxon>Pseudomonadati</taxon>
        <taxon>Pseudomonadota</taxon>
        <taxon>Gammaproteobacteria</taxon>
        <taxon>Chromatiales</taxon>
        <taxon>Ectothiorhodospiraceae</taxon>
        <taxon>Ectothiorhodospira</taxon>
    </lineage>
</organism>
<dbReference type="Proteomes" id="UP000199256">
    <property type="component" value="Unassembled WGS sequence"/>
</dbReference>
<dbReference type="Pfam" id="PF08808">
    <property type="entry name" value="RES"/>
    <property type="match status" value="1"/>
</dbReference>
<proteinExistence type="predicted"/>
<feature type="domain" description="RES" evidence="1">
    <location>
        <begin position="2"/>
        <end position="123"/>
    </location>
</feature>
<name>A0A1H7FUJ1_9GAMM</name>
<keyword evidence="3" id="KW-1185">Reference proteome</keyword>
<dbReference type="InterPro" id="IPR014914">
    <property type="entry name" value="RES_dom"/>
</dbReference>
<dbReference type="EMBL" id="FOAA01000001">
    <property type="protein sequence ID" value="SEK28907.1"/>
    <property type="molecule type" value="Genomic_DNA"/>
</dbReference>
<dbReference type="SMART" id="SM00953">
    <property type="entry name" value="RES"/>
    <property type="match status" value="1"/>
</dbReference>
<dbReference type="AlphaFoldDB" id="A0A1H7FUJ1"/>
<sequence length="136" mass="15346">MGNRKVGSRWVPEGLLAVYTSENLSTAVLETLVHINPNHFSSHFVCIRAEIPEPIPMDEVSLADLPEDWRSRFEDRELQQVGAEWIERGSSAILIVPSAVVPQERNIIINPRHEDFAKITVGAAEPYLFDTRLLKS</sequence>
<evidence type="ECO:0000259" key="1">
    <source>
        <dbReference type="SMART" id="SM00953"/>
    </source>
</evidence>
<protein>
    <submittedName>
        <fullName evidence="2">RES domain-containing protein</fullName>
    </submittedName>
</protein>
<accession>A0A1H7FUJ1</accession>
<dbReference type="STRING" id="1396821.SAMN05444515_101326"/>
<reference evidence="3" key="1">
    <citation type="submission" date="2016-10" db="EMBL/GenBank/DDBJ databases">
        <authorList>
            <person name="Varghese N."/>
            <person name="Submissions S."/>
        </authorList>
    </citation>
    <scope>NUCLEOTIDE SEQUENCE [LARGE SCALE GENOMIC DNA]</scope>
    <source>
        <strain evidence="3">DSM 241</strain>
    </source>
</reference>
<gene>
    <name evidence="2" type="ORF">SAMN05444515_101326</name>
</gene>